<keyword evidence="1" id="KW-0472">Membrane</keyword>
<dbReference type="Proteomes" id="UP000183615">
    <property type="component" value="Unassembled WGS sequence"/>
</dbReference>
<sequence>MFTEHFTWDTPWELYFHILIFIPIIQRLIFLGGPALKAIQIHGHHLKWLFERLKEIPKGYSIAAKFIVGLLVPATIAILRFVIFEPQEGVVRVFGKELEPPNWDMTPDWQIIAIIIFFIGHSYLDWRRVSDTQKLAMKLISVDVERYRPMVDRMLQMGDWLKNSRDKGSEALPHERVAKFVGYFAGKVVDTTNTVVDKVMEMPNNYAGRWMAVNVAFGMAFHLLPIVFMFILTATYEMTL</sequence>
<keyword evidence="1" id="KW-0812">Transmembrane</keyword>
<evidence type="ECO:0000256" key="1">
    <source>
        <dbReference type="SAM" id="Phobius"/>
    </source>
</evidence>
<proteinExistence type="predicted"/>
<name>A0A1J5UAV6_9ARCH</name>
<dbReference type="AlphaFoldDB" id="A0A1J5UAV6"/>
<protein>
    <submittedName>
        <fullName evidence="2">Uncharacterized protein</fullName>
    </submittedName>
</protein>
<dbReference type="EMBL" id="MIYZ01000002">
    <property type="protein sequence ID" value="OIR23028.1"/>
    <property type="molecule type" value="Genomic_DNA"/>
</dbReference>
<feature type="transmembrane region" description="Helical" evidence="1">
    <location>
        <begin position="60"/>
        <end position="83"/>
    </location>
</feature>
<gene>
    <name evidence="2" type="ORF">BET99_02945</name>
</gene>
<feature type="transmembrane region" description="Helical" evidence="1">
    <location>
        <begin position="14"/>
        <end position="39"/>
    </location>
</feature>
<evidence type="ECO:0000313" key="2">
    <source>
        <dbReference type="EMBL" id="OIR23028.1"/>
    </source>
</evidence>
<keyword evidence="1" id="KW-1133">Transmembrane helix</keyword>
<reference evidence="2 3" key="1">
    <citation type="submission" date="2016-08" db="EMBL/GenBank/DDBJ databases">
        <title>New Insights into Marine Group III Euryarchaeota, from dark to light.</title>
        <authorList>
            <person name="Haro-Moreno J.M."/>
            <person name="Rodriguez-Valera F."/>
            <person name="Lopez-Garcia P."/>
            <person name="Moreira D."/>
            <person name="Martin-Cuadrado A.B."/>
        </authorList>
    </citation>
    <scope>NUCLEOTIDE SEQUENCE [LARGE SCALE GENOMIC DNA]</scope>
    <source>
        <strain evidence="2">CG-Epi2</strain>
    </source>
</reference>
<comment type="caution">
    <text evidence="2">The sequence shown here is derived from an EMBL/GenBank/DDBJ whole genome shotgun (WGS) entry which is preliminary data.</text>
</comment>
<feature type="transmembrane region" description="Helical" evidence="1">
    <location>
        <begin position="109"/>
        <end position="126"/>
    </location>
</feature>
<accession>A0A1J5UAV6</accession>
<feature type="transmembrane region" description="Helical" evidence="1">
    <location>
        <begin position="210"/>
        <end position="232"/>
    </location>
</feature>
<organism evidence="2 3">
    <name type="scientific">Marine Group III euryarchaeote CG-Epi2</name>
    <dbReference type="NCBI Taxonomy" id="1888996"/>
    <lineage>
        <taxon>Archaea</taxon>
        <taxon>Methanobacteriati</taxon>
        <taxon>Thermoplasmatota</taxon>
        <taxon>Thermoplasmata</taxon>
        <taxon>Candidatus Thermoprofundales</taxon>
    </lineage>
</organism>
<evidence type="ECO:0000313" key="3">
    <source>
        <dbReference type="Proteomes" id="UP000183615"/>
    </source>
</evidence>